<sequence>MKRLVQSKQKVEVEFEETGSDQTVEEKEAVKEASGKPIRSATLSQGEPSEGGCYSSTMAVIPEAVLPAGTADKPVEGKKKKT</sequence>
<organism evidence="4">
    <name type="scientific">Echinostoma caproni</name>
    <dbReference type="NCBI Taxonomy" id="27848"/>
    <lineage>
        <taxon>Eukaryota</taxon>
        <taxon>Metazoa</taxon>
        <taxon>Spiralia</taxon>
        <taxon>Lophotrochozoa</taxon>
        <taxon>Platyhelminthes</taxon>
        <taxon>Trematoda</taxon>
        <taxon>Digenea</taxon>
        <taxon>Plagiorchiida</taxon>
        <taxon>Echinostomata</taxon>
        <taxon>Echinostomatoidea</taxon>
        <taxon>Echinostomatidae</taxon>
        <taxon>Echinostoma</taxon>
    </lineage>
</organism>
<dbReference type="EMBL" id="UZAN01079439">
    <property type="protein sequence ID" value="VDP96446.1"/>
    <property type="molecule type" value="Genomic_DNA"/>
</dbReference>
<accession>A0A183BGZ5</accession>
<dbReference type="WBParaSite" id="ECPE_0001853001-mRNA-1">
    <property type="protein sequence ID" value="ECPE_0001853001-mRNA-1"/>
    <property type="gene ID" value="ECPE_0001853001"/>
</dbReference>
<reference evidence="2 3" key="2">
    <citation type="submission" date="2018-11" db="EMBL/GenBank/DDBJ databases">
        <authorList>
            <consortium name="Pathogen Informatics"/>
        </authorList>
    </citation>
    <scope>NUCLEOTIDE SEQUENCE [LARGE SCALE GENOMIC DNA]</scope>
    <source>
        <strain evidence="2 3">Egypt</strain>
    </source>
</reference>
<keyword evidence="3" id="KW-1185">Reference proteome</keyword>
<evidence type="ECO:0000313" key="2">
    <source>
        <dbReference type="EMBL" id="VDP96446.1"/>
    </source>
</evidence>
<reference evidence="4" key="1">
    <citation type="submission" date="2016-06" db="UniProtKB">
        <authorList>
            <consortium name="WormBaseParasite"/>
        </authorList>
    </citation>
    <scope>IDENTIFICATION</scope>
</reference>
<feature type="region of interest" description="Disordered" evidence="1">
    <location>
        <begin position="1"/>
        <end position="55"/>
    </location>
</feature>
<dbReference type="Proteomes" id="UP000272942">
    <property type="component" value="Unassembled WGS sequence"/>
</dbReference>
<evidence type="ECO:0000256" key="1">
    <source>
        <dbReference type="SAM" id="MobiDB-lite"/>
    </source>
</evidence>
<feature type="compositionally biased region" description="Basic and acidic residues" evidence="1">
    <location>
        <begin position="24"/>
        <end position="34"/>
    </location>
</feature>
<evidence type="ECO:0000313" key="3">
    <source>
        <dbReference type="Proteomes" id="UP000272942"/>
    </source>
</evidence>
<gene>
    <name evidence="2" type="ORF">ECPE_LOCUS18480</name>
</gene>
<evidence type="ECO:0000313" key="4">
    <source>
        <dbReference type="WBParaSite" id="ECPE_0001853001-mRNA-1"/>
    </source>
</evidence>
<protein>
    <submittedName>
        <fullName evidence="4">RPN2_C domain-containing protein</fullName>
    </submittedName>
</protein>
<dbReference type="AlphaFoldDB" id="A0A183BGZ5"/>
<name>A0A183BGZ5_9TREM</name>
<proteinExistence type="predicted"/>